<name>A0A2P2IKA2_RHIMU</name>
<feature type="region of interest" description="Disordered" evidence="1">
    <location>
        <begin position="1"/>
        <end position="23"/>
    </location>
</feature>
<proteinExistence type="predicted"/>
<dbReference type="AlphaFoldDB" id="A0A2P2IKA2"/>
<protein>
    <submittedName>
        <fullName evidence="2">Uncharacterized protein</fullName>
    </submittedName>
</protein>
<accession>A0A2P2IKA2</accession>
<sequence>MPVISCKLKQGPPARSNFKTTTLQLSQWDTSPGIGLSSETKSSY</sequence>
<evidence type="ECO:0000256" key="1">
    <source>
        <dbReference type="SAM" id="MobiDB-lite"/>
    </source>
</evidence>
<evidence type="ECO:0000313" key="2">
    <source>
        <dbReference type="EMBL" id="MBW81639.1"/>
    </source>
</evidence>
<organism evidence="2">
    <name type="scientific">Rhizophora mucronata</name>
    <name type="common">Asiatic mangrove</name>
    <dbReference type="NCBI Taxonomy" id="61149"/>
    <lineage>
        <taxon>Eukaryota</taxon>
        <taxon>Viridiplantae</taxon>
        <taxon>Streptophyta</taxon>
        <taxon>Embryophyta</taxon>
        <taxon>Tracheophyta</taxon>
        <taxon>Spermatophyta</taxon>
        <taxon>Magnoliopsida</taxon>
        <taxon>eudicotyledons</taxon>
        <taxon>Gunneridae</taxon>
        <taxon>Pentapetalae</taxon>
        <taxon>rosids</taxon>
        <taxon>fabids</taxon>
        <taxon>Malpighiales</taxon>
        <taxon>Rhizophoraceae</taxon>
        <taxon>Rhizophora</taxon>
    </lineage>
</organism>
<reference evidence="2" key="1">
    <citation type="submission" date="2018-02" db="EMBL/GenBank/DDBJ databases">
        <title>Rhizophora mucronata_Transcriptome.</title>
        <authorList>
            <person name="Meera S.P."/>
            <person name="Sreeshan A."/>
            <person name="Augustine A."/>
        </authorList>
    </citation>
    <scope>NUCLEOTIDE SEQUENCE</scope>
    <source>
        <tissue evidence="2">Leaf</tissue>
    </source>
</reference>
<dbReference type="EMBL" id="GGEC01001156">
    <property type="protein sequence ID" value="MBW81639.1"/>
    <property type="molecule type" value="Transcribed_RNA"/>
</dbReference>